<organism evidence="5">
    <name type="scientific">Sesamum radiatum</name>
    <name type="common">Black benniseed</name>
    <dbReference type="NCBI Taxonomy" id="300843"/>
    <lineage>
        <taxon>Eukaryota</taxon>
        <taxon>Viridiplantae</taxon>
        <taxon>Streptophyta</taxon>
        <taxon>Embryophyta</taxon>
        <taxon>Tracheophyta</taxon>
        <taxon>Spermatophyta</taxon>
        <taxon>Magnoliopsida</taxon>
        <taxon>eudicotyledons</taxon>
        <taxon>Gunneridae</taxon>
        <taxon>Pentapetalae</taxon>
        <taxon>asterids</taxon>
        <taxon>lamiids</taxon>
        <taxon>Lamiales</taxon>
        <taxon>Pedaliaceae</taxon>
        <taxon>Sesamum</taxon>
    </lineage>
</organism>
<dbReference type="InterPro" id="IPR046341">
    <property type="entry name" value="SET_dom_sf"/>
</dbReference>
<gene>
    <name evidence="5" type="ORF">Sradi_2716800</name>
</gene>
<dbReference type="EMBL" id="JACGWJ010000011">
    <property type="protein sequence ID" value="KAL0388350.1"/>
    <property type="molecule type" value="Genomic_DNA"/>
</dbReference>
<feature type="compositionally biased region" description="Polar residues" evidence="3">
    <location>
        <begin position="90"/>
        <end position="99"/>
    </location>
</feature>
<dbReference type="GO" id="GO:0005634">
    <property type="term" value="C:nucleus"/>
    <property type="evidence" value="ECO:0007669"/>
    <property type="project" value="InterPro"/>
</dbReference>
<evidence type="ECO:0000313" key="5">
    <source>
        <dbReference type="EMBL" id="KAL0388350.1"/>
    </source>
</evidence>
<protein>
    <submittedName>
        <fullName evidence="5">Histone-lysine N-methyltransferase SUVR4</fullName>
    </submittedName>
</protein>
<dbReference type="GO" id="GO:0042054">
    <property type="term" value="F:histone methyltransferase activity"/>
    <property type="evidence" value="ECO:0007669"/>
    <property type="project" value="InterPro"/>
</dbReference>
<feature type="compositionally biased region" description="Basic and acidic residues" evidence="3">
    <location>
        <begin position="162"/>
        <end position="173"/>
    </location>
</feature>
<dbReference type="PROSITE" id="PS51580">
    <property type="entry name" value="SAM_MT43_3"/>
    <property type="match status" value="1"/>
</dbReference>
<evidence type="ECO:0000256" key="3">
    <source>
        <dbReference type="SAM" id="MobiDB-lite"/>
    </source>
</evidence>
<dbReference type="InterPro" id="IPR043017">
    <property type="entry name" value="WIYLD_dom_sf"/>
</dbReference>
<accession>A0AAW2S8G5</accession>
<keyword evidence="2" id="KW-0158">Chromosome</keyword>
<dbReference type="PROSITE" id="PS50280">
    <property type="entry name" value="SET"/>
    <property type="match status" value="1"/>
</dbReference>
<dbReference type="GO" id="GO:0008270">
    <property type="term" value="F:zinc ion binding"/>
    <property type="evidence" value="ECO:0007669"/>
    <property type="project" value="InterPro"/>
</dbReference>
<reference evidence="5" key="2">
    <citation type="journal article" date="2024" name="Plant">
        <title>Genomic evolution and insights into agronomic trait innovations of Sesamum species.</title>
        <authorList>
            <person name="Miao H."/>
            <person name="Wang L."/>
            <person name="Qu L."/>
            <person name="Liu H."/>
            <person name="Sun Y."/>
            <person name="Le M."/>
            <person name="Wang Q."/>
            <person name="Wei S."/>
            <person name="Zheng Y."/>
            <person name="Lin W."/>
            <person name="Duan Y."/>
            <person name="Cao H."/>
            <person name="Xiong S."/>
            <person name="Wang X."/>
            <person name="Wei L."/>
            <person name="Li C."/>
            <person name="Ma Q."/>
            <person name="Ju M."/>
            <person name="Zhao R."/>
            <person name="Li G."/>
            <person name="Mu C."/>
            <person name="Tian Q."/>
            <person name="Mei H."/>
            <person name="Zhang T."/>
            <person name="Gao T."/>
            <person name="Zhang H."/>
        </authorList>
    </citation>
    <scope>NUCLEOTIDE SEQUENCE</scope>
    <source>
        <strain evidence="5">G02</strain>
    </source>
</reference>
<dbReference type="Pfam" id="PF00856">
    <property type="entry name" value="SET"/>
    <property type="match status" value="1"/>
</dbReference>
<comment type="subcellular location">
    <subcellularLocation>
        <location evidence="1">Chromosome</location>
    </subcellularLocation>
</comment>
<dbReference type="InterPro" id="IPR025776">
    <property type="entry name" value="SUVR4/1/2"/>
</dbReference>
<feature type="compositionally biased region" description="Polar residues" evidence="3">
    <location>
        <begin position="106"/>
        <end position="118"/>
    </location>
</feature>
<dbReference type="InterPro" id="IPR007728">
    <property type="entry name" value="Pre-SET_dom"/>
</dbReference>
<dbReference type="PANTHER" id="PTHR46450:SF24">
    <property type="entry name" value="HISTONE-LYSINE N-METHYLTRANSFERASE SUVR4"/>
    <property type="match status" value="1"/>
</dbReference>
<evidence type="ECO:0000259" key="4">
    <source>
        <dbReference type="PROSITE" id="PS50280"/>
    </source>
</evidence>
<dbReference type="Pfam" id="PF10440">
    <property type="entry name" value="WIYLD"/>
    <property type="match status" value="1"/>
</dbReference>
<dbReference type="Gene3D" id="2.170.270.10">
    <property type="entry name" value="SET domain"/>
    <property type="match status" value="1"/>
</dbReference>
<dbReference type="PANTHER" id="PTHR46450">
    <property type="entry name" value="INACTIVE HISTONE-LYSINE N-METHYLTRANSFERASE SUVR1-RELATED"/>
    <property type="match status" value="1"/>
</dbReference>
<feature type="compositionally biased region" description="Basic and acidic residues" evidence="3">
    <location>
        <begin position="120"/>
        <end position="136"/>
    </location>
</feature>
<dbReference type="SMART" id="SM00468">
    <property type="entry name" value="PreSET"/>
    <property type="match status" value="1"/>
</dbReference>
<dbReference type="SMART" id="SM00317">
    <property type="entry name" value="SET"/>
    <property type="match status" value="1"/>
</dbReference>
<evidence type="ECO:0000256" key="2">
    <source>
        <dbReference type="ARBA" id="ARBA00022454"/>
    </source>
</evidence>
<dbReference type="Gene3D" id="1.10.8.850">
    <property type="entry name" value="Histone-lysine N methyltransferase , C-terminal domain-like"/>
    <property type="match status" value="1"/>
</dbReference>
<evidence type="ECO:0000256" key="1">
    <source>
        <dbReference type="ARBA" id="ARBA00004286"/>
    </source>
</evidence>
<dbReference type="InterPro" id="IPR001214">
    <property type="entry name" value="SET_dom"/>
</dbReference>
<dbReference type="GO" id="GO:0005694">
    <property type="term" value="C:chromosome"/>
    <property type="evidence" value="ECO:0007669"/>
    <property type="project" value="UniProtKB-SubCell"/>
</dbReference>
<feature type="region of interest" description="Disordered" evidence="3">
    <location>
        <begin position="62"/>
        <end position="178"/>
    </location>
</feature>
<dbReference type="InterPro" id="IPR018848">
    <property type="entry name" value="WIYLD_domain"/>
</dbReference>
<dbReference type="AlphaFoldDB" id="A0AAW2S8G5"/>
<feature type="domain" description="SET" evidence="4">
    <location>
        <begin position="693"/>
        <end position="830"/>
    </location>
</feature>
<dbReference type="SUPFAM" id="SSF82199">
    <property type="entry name" value="SET domain"/>
    <property type="match status" value="1"/>
</dbReference>
<name>A0AAW2S8G5_SESRA</name>
<proteinExistence type="predicted"/>
<dbReference type="CDD" id="cd10538">
    <property type="entry name" value="SET_SETDB-like"/>
    <property type="match status" value="1"/>
</dbReference>
<comment type="caution">
    <text evidence="5">The sequence shown here is derived from an EMBL/GenBank/DDBJ whole genome shotgun (WGS) entry which is preliminary data.</text>
</comment>
<reference evidence="5" key="1">
    <citation type="submission" date="2020-06" db="EMBL/GenBank/DDBJ databases">
        <authorList>
            <person name="Li T."/>
            <person name="Hu X."/>
            <person name="Zhang T."/>
            <person name="Song X."/>
            <person name="Zhang H."/>
            <person name="Dai N."/>
            <person name="Sheng W."/>
            <person name="Hou X."/>
            <person name="Wei L."/>
        </authorList>
    </citation>
    <scope>NUCLEOTIDE SEQUENCE</scope>
    <source>
        <strain evidence="5">G02</strain>
        <tissue evidence="5">Leaf</tissue>
    </source>
</reference>
<sequence length="857" mass="96816">MASKAKIAKACKAMKTLGYSGKTVRPVVKELLELYENNWMLIEEDSYRVLVEAILDREEQKSQINESEHLNAGSEDEAEENEPPLKRSKLSSQKNQSSPLLHAFGPNSSNELENQPSYKQMKDQSTCEKHQDKDVEIEAPYTSNYCHGKRKTSSSPSLVVEEQSKGTKLISDREPDESNSLVPLAHLRNSGDESDSCCDFLAKRMITYERENYTYFCKETGNLHDDDLAFKENVFHKHLCEASAESEPLSYDLPGFEVPHAVVPPDPPRLLLEGCSHGNYPSAKANCSIFPEVIDLDAEVLSPCLPQKDAYSGERSSGLEGNHSEFVNYTQSEEQRYGNVTRDSLKLDVASSSGGEVKISLMVKSALRSDFHVPSLESVLKQVEEQFLKSYMIPQTDFSMLRLMKEVCECFLAACTTSTYTEDVNPANVVSSLGISEDPDSEDGPAKGIDHQLSFCSKSTIMNDSVRIQNLFEVSPQIPRFFGSVHLDLSRCRISLTVDVNVSSKKERSIMELNSCTPSSSRMMIVQKQHCYHYIEDVTKGQEAYGISLINEINEDRYPTFNYISENVTYQNAQVRFFLGSISEENCCPNCFGDCLSLEIPCNCAGKTGGEFAYTSGGLVKEKFLDNLISMKHAAQRRNLFYCEDCPLERSNGKNFSGKCRGHIVRNFIKECWYKCGCSMKCSNRVVQQGIKAKLQVFMTPEQKGWGLRTLEDLPKGAFICEYVGEVITRRELFERNMQSTVYRHVFPVLLDAGWSSRVLKDEEALCLDAAVYGNVARFINHRCFDANLVQIPVEIETPDHHYYHILSVAASFLHHEEVNAMEELTWDYGIDFNDYQPAKAFHCYCSSKFCRDHKSI</sequence>